<dbReference type="InterPro" id="IPR035571">
    <property type="entry name" value="UPF0234-like_C"/>
</dbReference>
<dbReference type="CDD" id="cd11740">
    <property type="entry name" value="YajQ_like"/>
    <property type="match status" value="1"/>
</dbReference>
<evidence type="ECO:0000313" key="5">
    <source>
        <dbReference type="Proteomes" id="UP000324194"/>
    </source>
</evidence>
<keyword evidence="5" id="KW-1185">Reference proteome</keyword>
<dbReference type="NCBIfam" id="NF003819">
    <property type="entry name" value="PRK05412.1"/>
    <property type="match status" value="1"/>
</dbReference>
<dbReference type="HAMAP" id="MF_00632">
    <property type="entry name" value="UPF0234"/>
    <property type="match status" value="1"/>
</dbReference>
<proteinExistence type="inferred from homology"/>
<dbReference type="RefSeq" id="WP_148339540.1">
    <property type="nucleotide sequence ID" value="NZ_LR699119.1"/>
</dbReference>
<evidence type="ECO:0000256" key="2">
    <source>
        <dbReference type="ARBA" id="ARBA00093450"/>
    </source>
</evidence>
<reference evidence="4 5" key="1">
    <citation type="submission" date="2019-08" db="EMBL/GenBank/DDBJ databases">
        <authorList>
            <person name="Guy L."/>
        </authorList>
    </citation>
    <scope>NUCLEOTIDE SEQUENCE [LARGE SCALE GENOMIC DNA]</scope>
    <source>
        <strain evidence="4 5">SGT-108</strain>
    </source>
</reference>
<dbReference type="Gene3D" id="3.30.70.990">
    <property type="entry name" value="YajQ-like, domain 2"/>
    <property type="match status" value="1"/>
</dbReference>
<dbReference type="Proteomes" id="UP000324194">
    <property type="component" value="Chromosome 1"/>
</dbReference>
<organism evidence="4 5">
    <name type="scientific">Aquicella siphonis</name>
    <dbReference type="NCBI Taxonomy" id="254247"/>
    <lineage>
        <taxon>Bacteria</taxon>
        <taxon>Pseudomonadati</taxon>
        <taxon>Pseudomonadota</taxon>
        <taxon>Gammaproteobacteria</taxon>
        <taxon>Legionellales</taxon>
        <taxon>Coxiellaceae</taxon>
        <taxon>Aquicella</taxon>
    </lineage>
</organism>
<evidence type="ECO:0000256" key="3">
    <source>
        <dbReference type="HAMAP-Rule" id="MF_00632"/>
    </source>
</evidence>
<protein>
    <recommendedName>
        <fullName evidence="3">Nucleotide-binding protein AQUSIP_16270</fullName>
    </recommendedName>
</protein>
<dbReference type="KEGG" id="asip:AQUSIP_16270"/>
<dbReference type="GO" id="GO:0005829">
    <property type="term" value="C:cytosol"/>
    <property type="evidence" value="ECO:0007669"/>
    <property type="project" value="TreeGrafter"/>
</dbReference>
<dbReference type="GO" id="GO:0000166">
    <property type="term" value="F:nucleotide binding"/>
    <property type="evidence" value="ECO:0007669"/>
    <property type="project" value="UniProtKB-UniRule"/>
</dbReference>
<dbReference type="Gene3D" id="3.30.70.860">
    <property type="match status" value="1"/>
</dbReference>
<dbReference type="OrthoDB" id="9801447at2"/>
<dbReference type="SUPFAM" id="SSF89963">
    <property type="entry name" value="YajQ-like"/>
    <property type="match status" value="2"/>
</dbReference>
<dbReference type="AlphaFoldDB" id="A0A5E4PIR0"/>
<evidence type="ECO:0000313" key="4">
    <source>
        <dbReference type="EMBL" id="VVC76317.1"/>
    </source>
</evidence>
<dbReference type="InterPro" id="IPR035570">
    <property type="entry name" value="UPF0234_N"/>
</dbReference>
<comment type="function">
    <text evidence="3">Nucleotide-binding protein.</text>
</comment>
<dbReference type="Pfam" id="PF04461">
    <property type="entry name" value="YajQ"/>
    <property type="match status" value="1"/>
</dbReference>
<gene>
    <name evidence="4" type="ORF">AQUSIP_16270</name>
</gene>
<name>A0A5E4PIR0_9COXI</name>
<dbReference type="EMBL" id="LR699119">
    <property type="protein sequence ID" value="VVC76317.1"/>
    <property type="molecule type" value="Genomic_DNA"/>
</dbReference>
<sequence>MPSFDIVSNIDSHEVTNAVDQANREVSNRFDFKDTDSRVELAKDKITLIAPTDFQLKQIDEILRNKLAKRSVDIRSLHYQEASASLNEARQIIEIRQGIDADNAKKITRLIKDSGLKVQASIQGDQVRVTGKKRDDLQAVIAMLREAKVALPLQFVNFRD</sequence>
<dbReference type="InterPro" id="IPR007551">
    <property type="entry name" value="YajQ/Smlt4090-like"/>
</dbReference>
<accession>A0A5E4PIR0</accession>
<keyword evidence="1 3" id="KW-0547">Nucleotide-binding</keyword>
<dbReference type="PANTHER" id="PTHR30476">
    <property type="entry name" value="UPF0234 PROTEIN YAJQ"/>
    <property type="match status" value="1"/>
</dbReference>
<dbReference type="InterPro" id="IPR036183">
    <property type="entry name" value="YajQ-like_sf"/>
</dbReference>
<dbReference type="PANTHER" id="PTHR30476:SF0">
    <property type="entry name" value="UPF0234 PROTEIN YAJQ"/>
    <property type="match status" value="1"/>
</dbReference>
<evidence type="ECO:0000256" key="1">
    <source>
        <dbReference type="ARBA" id="ARBA00022741"/>
    </source>
</evidence>
<comment type="similarity">
    <text evidence="2 3">Belongs to the YajQ family.</text>
</comment>